<evidence type="ECO:0000256" key="2">
    <source>
        <dbReference type="ARBA" id="ARBA00023125"/>
    </source>
</evidence>
<keyword evidence="2" id="KW-0238">DNA-binding</keyword>
<comment type="caution">
    <text evidence="5">The sequence shown here is derived from an EMBL/GenBank/DDBJ whole genome shotgun (WGS) entry which is preliminary data.</text>
</comment>
<feature type="domain" description="HTH gntR-type" evidence="4">
    <location>
        <begin position="4"/>
        <end position="72"/>
    </location>
</feature>
<evidence type="ECO:0000256" key="1">
    <source>
        <dbReference type="ARBA" id="ARBA00023015"/>
    </source>
</evidence>
<dbReference type="InterPro" id="IPR036388">
    <property type="entry name" value="WH-like_DNA-bd_sf"/>
</dbReference>
<evidence type="ECO:0000259" key="4">
    <source>
        <dbReference type="PROSITE" id="PS50949"/>
    </source>
</evidence>
<sequence length="252" mass="29663">MEDVQVHERVVNILIKQIFNRQFKPGDKLPSERQLAKDMGVDRVSLRIGLKHLEMMNVLSIRQGDGIYVRDFLKGASIDFLRILFLQLENTDEKLLIDPYIIDELWEFWIAFYPEILKMSAKRYTPRDFKTAMEILDEQLANLHDKTHLIELELKSQELVADIAHNIIVILLSNTCRPLRKKMTEIVLCSMKDEDIKNHINMVQQMMRTFMTSTTEGSNTIIEQYRNVLRSYHHTLRKTLFKEAENSAKNQI</sequence>
<dbReference type="GO" id="GO:0003677">
    <property type="term" value="F:DNA binding"/>
    <property type="evidence" value="ECO:0007669"/>
    <property type="project" value="UniProtKB-KW"/>
</dbReference>
<dbReference type="EMBL" id="LNQE01000926">
    <property type="protein sequence ID" value="KUG23022.1"/>
    <property type="molecule type" value="Genomic_DNA"/>
</dbReference>
<evidence type="ECO:0000256" key="3">
    <source>
        <dbReference type="ARBA" id="ARBA00023163"/>
    </source>
</evidence>
<dbReference type="CDD" id="cd07377">
    <property type="entry name" value="WHTH_GntR"/>
    <property type="match status" value="1"/>
</dbReference>
<keyword evidence="3" id="KW-0804">Transcription</keyword>
<gene>
    <name evidence="5" type="ORF">ASZ90_007196</name>
</gene>
<dbReference type="PANTHER" id="PTHR43537">
    <property type="entry name" value="TRANSCRIPTIONAL REGULATOR, GNTR FAMILY"/>
    <property type="match status" value="1"/>
</dbReference>
<dbReference type="SMART" id="SM00345">
    <property type="entry name" value="HTH_GNTR"/>
    <property type="match status" value="1"/>
</dbReference>
<evidence type="ECO:0000313" key="5">
    <source>
        <dbReference type="EMBL" id="KUG23022.1"/>
    </source>
</evidence>
<dbReference type="PROSITE" id="PS50949">
    <property type="entry name" value="HTH_GNTR"/>
    <property type="match status" value="1"/>
</dbReference>
<accession>A0A0W8FQW3</accession>
<proteinExistence type="predicted"/>
<dbReference type="PANTHER" id="PTHR43537:SF5">
    <property type="entry name" value="UXU OPERON TRANSCRIPTIONAL REGULATOR"/>
    <property type="match status" value="1"/>
</dbReference>
<keyword evidence="1" id="KW-0805">Transcription regulation</keyword>
<reference evidence="5" key="1">
    <citation type="journal article" date="2015" name="Proc. Natl. Acad. Sci. U.S.A.">
        <title>Networks of energetic and metabolic interactions define dynamics in microbial communities.</title>
        <authorList>
            <person name="Embree M."/>
            <person name="Liu J.K."/>
            <person name="Al-Bassam M.M."/>
            <person name="Zengler K."/>
        </authorList>
    </citation>
    <scope>NUCLEOTIDE SEQUENCE</scope>
</reference>
<dbReference type="PRINTS" id="PR00035">
    <property type="entry name" value="HTHGNTR"/>
</dbReference>
<name>A0A0W8FQW3_9ZZZZ</name>
<dbReference type="InterPro" id="IPR008920">
    <property type="entry name" value="TF_FadR/GntR_C"/>
</dbReference>
<protein>
    <submittedName>
        <fullName evidence="5">Transcriptional regulator, gntr family</fullName>
    </submittedName>
</protein>
<dbReference type="AlphaFoldDB" id="A0A0W8FQW3"/>
<dbReference type="Pfam" id="PF00392">
    <property type="entry name" value="GntR"/>
    <property type="match status" value="1"/>
</dbReference>
<dbReference type="SUPFAM" id="SSF46785">
    <property type="entry name" value="Winged helix' DNA-binding domain"/>
    <property type="match status" value="1"/>
</dbReference>
<dbReference type="InterPro" id="IPR036390">
    <property type="entry name" value="WH_DNA-bd_sf"/>
</dbReference>
<dbReference type="Gene3D" id="1.10.10.10">
    <property type="entry name" value="Winged helix-like DNA-binding domain superfamily/Winged helix DNA-binding domain"/>
    <property type="match status" value="1"/>
</dbReference>
<dbReference type="GO" id="GO:0003700">
    <property type="term" value="F:DNA-binding transcription factor activity"/>
    <property type="evidence" value="ECO:0007669"/>
    <property type="project" value="InterPro"/>
</dbReference>
<dbReference type="Gene3D" id="1.20.120.530">
    <property type="entry name" value="GntR ligand-binding domain-like"/>
    <property type="match status" value="1"/>
</dbReference>
<organism evidence="5">
    <name type="scientific">hydrocarbon metagenome</name>
    <dbReference type="NCBI Taxonomy" id="938273"/>
    <lineage>
        <taxon>unclassified sequences</taxon>
        <taxon>metagenomes</taxon>
        <taxon>ecological metagenomes</taxon>
    </lineage>
</organism>
<dbReference type="InterPro" id="IPR000524">
    <property type="entry name" value="Tscrpt_reg_HTH_GntR"/>
</dbReference>